<reference evidence="7 8" key="1">
    <citation type="submission" date="2017-09" db="EMBL/GenBank/DDBJ databases">
        <title>Depth-based differentiation of microbial function through sediment-hosted aquifers and enrichment of novel symbionts in the deep terrestrial subsurface.</title>
        <authorList>
            <person name="Probst A.J."/>
            <person name="Ladd B."/>
            <person name="Jarett J.K."/>
            <person name="Geller-Mcgrath D.E."/>
            <person name="Sieber C.M."/>
            <person name="Emerson J.B."/>
            <person name="Anantharaman K."/>
            <person name="Thomas B.C."/>
            <person name="Malmstrom R."/>
            <person name="Stieglmeier M."/>
            <person name="Klingl A."/>
            <person name="Woyke T."/>
            <person name="Ryan C.M."/>
            <person name="Banfield J.F."/>
        </authorList>
    </citation>
    <scope>NUCLEOTIDE SEQUENCE [LARGE SCALE GENOMIC DNA]</scope>
    <source>
        <strain evidence="7">CG22_combo_CG10-13_8_21_14_all_34_12</strain>
    </source>
</reference>
<proteinExistence type="predicted"/>
<dbReference type="InterPro" id="IPR019045">
    <property type="entry name" value="Restrct_endonuc_II_HinfI"/>
</dbReference>
<dbReference type="Pfam" id="PF09520">
    <property type="entry name" value="RE_TdeIII"/>
    <property type="match status" value="1"/>
</dbReference>
<evidence type="ECO:0000256" key="2">
    <source>
        <dbReference type="ARBA" id="ARBA00022747"/>
    </source>
</evidence>
<protein>
    <recommendedName>
        <fullName evidence="6">type II site-specific deoxyribonuclease</fullName>
        <ecNumber evidence="6">3.1.21.4</ecNumber>
    </recommendedName>
</protein>
<keyword evidence="3 7" id="KW-0255">Endonuclease</keyword>
<comment type="catalytic activity">
    <reaction evidence="5">
        <text>Endonucleolytic cleavage of DNA to give specific double-stranded fragments with terminal 5'-phosphates.</text>
        <dbReference type="EC" id="3.1.21.4"/>
    </reaction>
</comment>
<evidence type="ECO:0000256" key="6">
    <source>
        <dbReference type="ARBA" id="ARBA00093790"/>
    </source>
</evidence>
<keyword evidence="2" id="KW-0680">Restriction system</keyword>
<evidence type="ECO:0000256" key="4">
    <source>
        <dbReference type="ARBA" id="ARBA00022801"/>
    </source>
</evidence>
<dbReference type="Proteomes" id="UP000229699">
    <property type="component" value="Unassembled WGS sequence"/>
</dbReference>
<dbReference type="AlphaFoldDB" id="A0A2H0C0H0"/>
<evidence type="ECO:0000313" key="7">
    <source>
        <dbReference type="EMBL" id="PIP63435.1"/>
    </source>
</evidence>
<dbReference type="EMBL" id="PCTC01000053">
    <property type="protein sequence ID" value="PIP63435.1"/>
    <property type="molecule type" value="Genomic_DNA"/>
</dbReference>
<evidence type="ECO:0000313" key="8">
    <source>
        <dbReference type="Proteomes" id="UP000229699"/>
    </source>
</evidence>
<evidence type="ECO:0000256" key="1">
    <source>
        <dbReference type="ARBA" id="ARBA00022722"/>
    </source>
</evidence>
<dbReference type="GO" id="GO:0009307">
    <property type="term" value="P:DNA restriction-modification system"/>
    <property type="evidence" value="ECO:0007669"/>
    <property type="project" value="InterPro"/>
</dbReference>
<gene>
    <name evidence="7" type="ORF">COW97_02490</name>
</gene>
<dbReference type="GO" id="GO:0009036">
    <property type="term" value="F:type II site-specific deoxyribonuclease activity"/>
    <property type="evidence" value="ECO:0007669"/>
    <property type="project" value="InterPro"/>
</dbReference>
<organism evidence="7 8">
    <name type="scientific">Candidatus Roizmanbacteria bacterium CG22_combo_CG10-13_8_21_14_all_34_12</name>
    <dbReference type="NCBI Taxonomy" id="1974860"/>
    <lineage>
        <taxon>Bacteria</taxon>
        <taxon>Candidatus Roizmaniibacteriota</taxon>
    </lineage>
</organism>
<keyword evidence="1" id="KW-0540">Nuclease</keyword>
<sequence length="254" mass="29791">MINNKNHIVETIKNCLRDKFLHYLPETQNMPFHYRLLGKDRMALFSFIQSLNTTFGTSIYEPVAKELAKPNFKTVETQFKLGSIITETAQKEIQKILNNLSMGKDVDKLDEIERIRKVSQAGKENNLKSVNVDLFLVSKNNEVFMFDLKTVKPNITDFTSYKRNLLQWLAIYFYQNPKAKIHTLISIPYNPYEPKPYARWTMKGMLDLKNELMIAGEFWDFLGGKNTYIDLLDCFEKAGIELRPDIDKYFSRFK</sequence>
<dbReference type="EC" id="3.1.21.4" evidence="6"/>
<dbReference type="GO" id="GO:0003677">
    <property type="term" value="F:DNA binding"/>
    <property type="evidence" value="ECO:0007669"/>
    <property type="project" value="InterPro"/>
</dbReference>
<evidence type="ECO:0000256" key="3">
    <source>
        <dbReference type="ARBA" id="ARBA00022759"/>
    </source>
</evidence>
<accession>A0A2H0C0H0</accession>
<evidence type="ECO:0000256" key="5">
    <source>
        <dbReference type="ARBA" id="ARBA00093760"/>
    </source>
</evidence>
<name>A0A2H0C0H0_9BACT</name>
<comment type="caution">
    <text evidence="7">The sequence shown here is derived from an EMBL/GenBank/DDBJ whole genome shotgun (WGS) entry which is preliminary data.</text>
</comment>
<keyword evidence="4" id="KW-0378">Hydrolase</keyword>